<dbReference type="Gene3D" id="3.60.10.10">
    <property type="entry name" value="Endonuclease/exonuclease/phosphatase"/>
    <property type="match status" value="1"/>
</dbReference>
<dbReference type="InterPro" id="IPR036691">
    <property type="entry name" value="Endo/exonu/phosph_ase_sf"/>
</dbReference>
<dbReference type="AlphaFoldDB" id="A0A9D4T0Z8"/>
<dbReference type="GO" id="GO:0003824">
    <property type="term" value="F:catalytic activity"/>
    <property type="evidence" value="ECO:0007669"/>
    <property type="project" value="InterPro"/>
</dbReference>
<proteinExistence type="predicted"/>
<comment type="caution">
    <text evidence="1">The sequence shown here is derived from an EMBL/GenBank/DDBJ whole genome shotgun (WGS) entry which is preliminary data.</text>
</comment>
<sequence>MPSISRGVLGLGTTGGARVVEFAAAAGLVFLNDPASEPTYETAYAASWIDVTLATPSALAAGYTWQVRLDETFSEHKFIDTHIGDTRNEPRKRLTRYAQSGLLGTLAQRVDGTLTSTHLESAALLLETQIAVDSPVSDKSCHAATRQLATAPYDSPTQDVPFTETEVADVLNHMSTRSSPGPDSITPLLMRGLFRAQRKFVMMVLNAALRLGYFPRCWRSGRIIFIRKPGRPPQRTTSYRPICVTSVFGKTLERFLNARLYFVLWHNGYVHDNQFGFPHARSAVVALDTLKT</sequence>
<dbReference type="EMBL" id="JABSTV010001249">
    <property type="protein sequence ID" value="KAH7963884.1"/>
    <property type="molecule type" value="Genomic_DNA"/>
</dbReference>
<accession>A0A9D4T0Z8</accession>
<evidence type="ECO:0000313" key="1">
    <source>
        <dbReference type="EMBL" id="KAH7963884.1"/>
    </source>
</evidence>
<organism evidence="1 2">
    <name type="scientific">Rhipicephalus sanguineus</name>
    <name type="common">Brown dog tick</name>
    <name type="synonym">Ixodes sanguineus</name>
    <dbReference type="NCBI Taxonomy" id="34632"/>
    <lineage>
        <taxon>Eukaryota</taxon>
        <taxon>Metazoa</taxon>
        <taxon>Ecdysozoa</taxon>
        <taxon>Arthropoda</taxon>
        <taxon>Chelicerata</taxon>
        <taxon>Arachnida</taxon>
        <taxon>Acari</taxon>
        <taxon>Parasitiformes</taxon>
        <taxon>Ixodida</taxon>
        <taxon>Ixodoidea</taxon>
        <taxon>Ixodidae</taxon>
        <taxon>Rhipicephalinae</taxon>
        <taxon>Rhipicephalus</taxon>
        <taxon>Rhipicephalus</taxon>
    </lineage>
</organism>
<dbReference type="PANTHER" id="PTHR19446">
    <property type="entry name" value="REVERSE TRANSCRIPTASES"/>
    <property type="match status" value="1"/>
</dbReference>
<dbReference type="SUPFAM" id="SSF56219">
    <property type="entry name" value="DNase I-like"/>
    <property type="match status" value="1"/>
</dbReference>
<reference evidence="1" key="1">
    <citation type="journal article" date="2020" name="Cell">
        <title>Large-Scale Comparative Analyses of Tick Genomes Elucidate Their Genetic Diversity and Vector Capacities.</title>
        <authorList>
            <consortium name="Tick Genome and Microbiome Consortium (TIGMIC)"/>
            <person name="Jia N."/>
            <person name="Wang J."/>
            <person name="Shi W."/>
            <person name="Du L."/>
            <person name="Sun Y."/>
            <person name="Zhan W."/>
            <person name="Jiang J.F."/>
            <person name="Wang Q."/>
            <person name="Zhang B."/>
            <person name="Ji P."/>
            <person name="Bell-Sakyi L."/>
            <person name="Cui X.M."/>
            <person name="Yuan T.T."/>
            <person name="Jiang B.G."/>
            <person name="Yang W.F."/>
            <person name="Lam T.T."/>
            <person name="Chang Q.C."/>
            <person name="Ding S.J."/>
            <person name="Wang X.J."/>
            <person name="Zhu J.G."/>
            <person name="Ruan X.D."/>
            <person name="Zhao L."/>
            <person name="Wei J.T."/>
            <person name="Ye R.Z."/>
            <person name="Que T.C."/>
            <person name="Du C.H."/>
            <person name="Zhou Y.H."/>
            <person name="Cheng J.X."/>
            <person name="Dai P.F."/>
            <person name="Guo W.B."/>
            <person name="Han X.H."/>
            <person name="Huang E.J."/>
            <person name="Li L.F."/>
            <person name="Wei W."/>
            <person name="Gao Y.C."/>
            <person name="Liu J.Z."/>
            <person name="Shao H.Z."/>
            <person name="Wang X."/>
            <person name="Wang C.C."/>
            <person name="Yang T.C."/>
            <person name="Huo Q.B."/>
            <person name="Li W."/>
            <person name="Chen H.Y."/>
            <person name="Chen S.E."/>
            <person name="Zhou L.G."/>
            <person name="Ni X.B."/>
            <person name="Tian J.H."/>
            <person name="Sheng Y."/>
            <person name="Liu T."/>
            <person name="Pan Y.S."/>
            <person name="Xia L.Y."/>
            <person name="Li J."/>
            <person name="Zhao F."/>
            <person name="Cao W.C."/>
        </authorList>
    </citation>
    <scope>NUCLEOTIDE SEQUENCE</scope>
    <source>
        <strain evidence="1">Rsan-2018</strain>
    </source>
</reference>
<protein>
    <recommendedName>
        <fullName evidence="3">Tick transposon</fullName>
    </recommendedName>
</protein>
<name>A0A9D4T0Z8_RHISA</name>
<dbReference type="Proteomes" id="UP000821837">
    <property type="component" value="Chromosome 3"/>
</dbReference>
<keyword evidence="2" id="KW-1185">Reference proteome</keyword>
<reference evidence="1" key="2">
    <citation type="submission" date="2021-09" db="EMBL/GenBank/DDBJ databases">
        <authorList>
            <person name="Jia N."/>
            <person name="Wang J."/>
            <person name="Shi W."/>
            <person name="Du L."/>
            <person name="Sun Y."/>
            <person name="Zhan W."/>
            <person name="Jiang J."/>
            <person name="Wang Q."/>
            <person name="Zhang B."/>
            <person name="Ji P."/>
            <person name="Sakyi L.B."/>
            <person name="Cui X."/>
            <person name="Yuan T."/>
            <person name="Jiang B."/>
            <person name="Yang W."/>
            <person name="Lam T.T.-Y."/>
            <person name="Chang Q."/>
            <person name="Ding S."/>
            <person name="Wang X."/>
            <person name="Zhu J."/>
            <person name="Ruan X."/>
            <person name="Zhao L."/>
            <person name="Wei J."/>
            <person name="Que T."/>
            <person name="Du C."/>
            <person name="Cheng J."/>
            <person name="Dai P."/>
            <person name="Han X."/>
            <person name="Huang E."/>
            <person name="Gao Y."/>
            <person name="Liu J."/>
            <person name="Shao H."/>
            <person name="Ye R."/>
            <person name="Li L."/>
            <person name="Wei W."/>
            <person name="Wang X."/>
            <person name="Wang C."/>
            <person name="Huo Q."/>
            <person name="Li W."/>
            <person name="Guo W."/>
            <person name="Chen H."/>
            <person name="Chen S."/>
            <person name="Zhou L."/>
            <person name="Zhou L."/>
            <person name="Ni X."/>
            <person name="Tian J."/>
            <person name="Zhou Y."/>
            <person name="Sheng Y."/>
            <person name="Liu T."/>
            <person name="Pan Y."/>
            <person name="Xia L."/>
            <person name="Li J."/>
            <person name="Zhao F."/>
            <person name="Cao W."/>
        </authorList>
    </citation>
    <scope>NUCLEOTIDE SEQUENCE</scope>
    <source>
        <strain evidence="1">Rsan-2018</strain>
        <tissue evidence="1">Larvae</tissue>
    </source>
</reference>
<evidence type="ECO:0000313" key="2">
    <source>
        <dbReference type="Proteomes" id="UP000821837"/>
    </source>
</evidence>
<evidence type="ECO:0008006" key="3">
    <source>
        <dbReference type="Google" id="ProtNLM"/>
    </source>
</evidence>
<gene>
    <name evidence="1" type="ORF">HPB52_023757</name>
</gene>